<keyword evidence="4" id="KW-1185">Reference proteome</keyword>
<dbReference type="Pfam" id="PF00072">
    <property type="entry name" value="Response_reg"/>
    <property type="match status" value="1"/>
</dbReference>
<dbReference type="InterPro" id="IPR011006">
    <property type="entry name" value="CheY-like_superfamily"/>
</dbReference>
<name>A0A9E8NDW6_9BACT</name>
<dbReference type="EMBL" id="CP112998">
    <property type="protein sequence ID" value="WAC13513.1"/>
    <property type="molecule type" value="Genomic_DNA"/>
</dbReference>
<dbReference type="SMART" id="SM00448">
    <property type="entry name" value="REC"/>
    <property type="match status" value="1"/>
</dbReference>
<dbReference type="Gene3D" id="3.40.50.2300">
    <property type="match status" value="1"/>
</dbReference>
<dbReference type="SUPFAM" id="SSF52172">
    <property type="entry name" value="CheY-like"/>
    <property type="match status" value="1"/>
</dbReference>
<comment type="caution">
    <text evidence="1">Lacks conserved residue(s) required for the propagation of feature annotation.</text>
</comment>
<dbReference type="InterPro" id="IPR001789">
    <property type="entry name" value="Sig_transdc_resp-reg_receiver"/>
</dbReference>
<dbReference type="InterPro" id="IPR052893">
    <property type="entry name" value="TCS_response_regulator"/>
</dbReference>
<dbReference type="AlphaFoldDB" id="A0A9E8NDW6"/>
<dbReference type="PANTHER" id="PTHR44520:SF2">
    <property type="entry name" value="RESPONSE REGULATOR RCP1"/>
    <property type="match status" value="1"/>
</dbReference>
<accession>A0A9E8NDW6</accession>
<dbReference type="PANTHER" id="PTHR44520">
    <property type="entry name" value="RESPONSE REGULATOR RCP1-RELATED"/>
    <property type="match status" value="1"/>
</dbReference>
<gene>
    <name evidence="3" type="ORF">ON006_06060</name>
</gene>
<feature type="domain" description="Response regulatory" evidence="2">
    <location>
        <begin position="2"/>
        <end position="133"/>
    </location>
</feature>
<organism evidence="3 4">
    <name type="scientific">Dyadobacter pollutisoli</name>
    <dbReference type="NCBI Taxonomy" id="2910158"/>
    <lineage>
        <taxon>Bacteria</taxon>
        <taxon>Pseudomonadati</taxon>
        <taxon>Bacteroidota</taxon>
        <taxon>Cytophagia</taxon>
        <taxon>Cytophagales</taxon>
        <taxon>Spirosomataceae</taxon>
        <taxon>Dyadobacter</taxon>
    </lineage>
</organism>
<evidence type="ECO:0000256" key="1">
    <source>
        <dbReference type="PROSITE-ProRule" id="PRU00169"/>
    </source>
</evidence>
<dbReference type="KEGG" id="dpf:ON006_06060"/>
<evidence type="ECO:0000259" key="2">
    <source>
        <dbReference type="PROSITE" id="PS50110"/>
    </source>
</evidence>
<protein>
    <submittedName>
        <fullName evidence="3">Response regulator</fullName>
    </submittedName>
</protein>
<evidence type="ECO:0000313" key="3">
    <source>
        <dbReference type="EMBL" id="WAC13513.1"/>
    </source>
</evidence>
<dbReference type="Proteomes" id="UP001164653">
    <property type="component" value="Chromosome"/>
</dbReference>
<proteinExistence type="predicted"/>
<reference evidence="3" key="1">
    <citation type="submission" date="2022-11" db="EMBL/GenBank/DDBJ databases">
        <title>Dyadobacter pollutisoli sp. nov., isolated from plastic dumped soil.</title>
        <authorList>
            <person name="Kim J.M."/>
            <person name="Kim K.R."/>
            <person name="Lee J.K."/>
            <person name="Hao L."/>
            <person name="Jeon C.O."/>
        </authorList>
    </citation>
    <scope>NUCLEOTIDE SEQUENCE</scope>
    <source>
        <strain evidence="3">U1</strain>
    </source>
</reference>
<dbReference type="PROSITE" id="PS50110">
    <property type="entry name" value="RESPONSE_REGULATORY"/>
    <property type="match status" value="1"/>
</dbReference>
<dbReference type="RefSeq" id="WP_244819378.1">
    <property type="nucleotide sequence ID" value="NZ_CP112998.1"/>
</dbReference>
<sequence>MEIYLVDDSADYRLLVRTIFKQFLPNYHLRSFQGGMELYQFLVLQSSPDYVGRRPALIVMNLKMPAIDGLELLKLIRRTPDNIVTKWSTIPVVILTHSSSAEDIQSCYDAGASSFITKPLEFEALKYLLETICHYWIDYNRLPVLSSAQVPDSSGKH</sequence>
<evidence type="ECO:0000313" key="4">
    <source>
        <dbReference type="Proteomes" id="UP001164653"/>
    </source>
</evidence>
<dbReference type="GO" id="GO:0000160">
    <property type="term" value="P:phosphorelay signal transduction system"/>
    <property type="evidence" value="ECO:0007669"/>
    <property type="project" value="InterPro"/>
</dbReference>